<dbReference type="AlphaFoldDB" id="A0A5E7XZU3"/>
<dbReference type="Pfam" id="PF13476">
    <property type="entry name" value="AAA_23"/>
    <property type="match status" value="1"/>
</dbReference>
<gene>
    <name evidence="3" type="ORF">SPHINGO391_210008</name>
</gene>
<reference evidence="3 4" key="1">
    <citation type="submission" date="2019-09" db="EMBL/GenBank/DDBJ databases">
        <authorList>
            <person name="Dittami M. S."/>
        </authorList>
    </citation>
    <scope>NUCLEOTIDE SEQUENCE [LARGE SCALE GENOMIC DNA]</scope>
    <source>
        <strain evidence="3">SPHINGO391</strain>
    </source>
</reference>
<dbReference type="InterPro" id="IPR038729">
    <property type="entry name" value="Rad50/SbcC_AAA"/>
</dbReference>
<evidence type="ECO:0000259" key="2">
    <source>
        <dbReference type="Pfam" id="PF13476"/>
    </source>
</evidence>
<evidence type="ECO:0000256" key="1">
    <source>
        <dbReference type="SAM" id="Coils"/>
    </source>
</evidence>
<dbReference type="GO" id="GO:0016887">
    <property type="term" value="F:ATP hydrolysis activity"/>
    <property type="evidence" value="ECO:0007669"/>
    <property type="project" value="InterPro"/>
</dbReference>
<evidence type="ECO:0000313" key="3">
    <source>
        <dbReference type="EMBL" id="VVS97888.1"/>
    </source>
</evidence>
<protein>
    <recommendedName>
        <fullName evidence="2">Rad50/SbcC-type AAA domain-containing protein</fullName>
    </recommendedName>
</protein>
<keyword evidence="1" id="KW-0175">Coiled coil</keyword>
<dbReference type="Proteomes" id="UP000326857">
    <property type="component" value="Unassembled WGS sequence"/>
</dbReference>
<organism evidence="3 4">
    <name type="scientific">Sphingomonas aurantiaca</name>
    <dbReference type="NCBI Taxonomy" id="185949"/>
    <lineage>
        <taxon>Bacteria</taxon>
        <taxon>Pseudomonadati</taxon>
        <taxon>Pseudomonadota</taxon>
        <taxon>Alphaproteobacteria</taxon>
        <taxon>Sphingomonadales</taxon>
        <taxon>Sphingomonadaceae</taxon>
        <taxon>Sphingomonas</taxon>
    </lineage>
</organism>
<dbReference type="EMBL" id="CABVLI010000014">
    <property type="protein sequence ID" value="VVS97888.1"/>
    <property type="molecule type" value="Genomic_DNA"/>
</dbReference>
<accession>A0A5E7XZU3</accession>
<feature type="domain" description="Rad50/SbcC-type AAA" evidence="2">
    <location>
        <begin position="5"/>
        <end position="69"/>
    </location>
</feature>
<dbReference type="PANTHER" id="PTHR32114">
    <property type="entry name" value="ABC TRANSPORTER ABCH.3"/>
    <property type="match status" value="1"/>
</dbReference>
<feature type="coiled-coil region" evidence="1">
    <location>
        <begin position="184"/>
        <end position="211"/>
    </location>
</feature>
<dbReference type="Gene3D" id="3.40.50.300">
    <property type="entry name" value="P-loop containing nucleotide triphosphate hydrolases"/>
    <property type="match status" value="2"/>
</dbReference>
<dbReference type="PANTHER" id="PTHR32114:SF2">
    <property type="entry name" value="ABC TRANSPORTER ABCH.3"/>
    <property type="match status" value="1"/>
</dbReference>
<feature type="coiled-coil region" evidence="1">
    <location>
        <begin position="457"/>
        <end position="484"/>
    </location>
</feature>
<proteinExistence type="predicted"/>
<dbReference type="GO" id="GO:0006302">
    <property type="term" value="P:double-strand break repair"/>
    <property type="evidence" value="ECO:0007669"/>
    <property type="project" value="InterPro"/>
</dbReference>
<dbReference type="SUPFAM" id="SSF52540">
    <property type="entry name" value="P-loop containing nucleoside triphosphate hydrolases"/>
    <property type="match status" value="1"/>
</dbReference>
<dbReference type="InterPro" id="IPR027417">
    <property type="entry name" value="P-loop_NTPase"/>
</dbReference>
<evidence type="ECO:0000313" key="4">
    <source>
        <dbReference type="Proteomes" id="UP000326857"/>
    </source>
</evidence>
<name>A0A5E7XZU3_9SPHN</name>
<sequence>MIIERVRISGFRGFREPVDVPIASGFTVIDGRNGVGKSTIFDAIEFALTGHISKYGDMKAGGESVEDYIWWKGDGPSPAERFVELTLHDGGEAIVLRRTPISAPTPEMLLRVELGMVNAGMAPPSPLLQLCAASIIRDETIASLSLDLSETQRYAKLRQAIGATDADHWADRGSRLATIARKRSDQAKSEVVAANAAIAEASRRIDDARATLVPEAAITEASAVLTNLLRFGPTAPDQLISPSRQFVALRERHVRDLTTILSGWEEYERDASALAQSEVAIELARTEIVEAEAQLALLPDPEEERIAGPTAELVAQLHELRSIGTKIGLVEHSCPLCAADHDASSFAAGLAKAAATIETMDRWANSIAAEITRRRDAITSAEKTLADANRSLDALVDSTGRQRHALEARHLLLGGVGLANNVERVVVLDLRDEATAELEAARHALRVLGTVTQNRQIEDGMALLEEARARLSRAQDRAGRARRSESIASALHDAARRAGSETLDLRLERVLPLMAELYGRLRPHPVWQDIEYSIRGDLRRFLSLQVGAGLNPQFLFSSGQRRATGLAFLLSINLSLAWSRWRSILLDDPVQHVDDFRTVNLAEVLAQLVSSGRQVVIAVEDAALAELLARRMPVLGAGEASRLTLGLGPEGCSAIVHRSDPLPMMQRVLAA</sequence>
<dbReference type="CDD" id="cd00267">
    <property type="entry name" value="ABC_ATPase"/>
    <property type="match status" value="1"/>
</dbReference>
<dbReference type="RefSeq" id="WP_151989697.1">
    <property type="nucleotide sequence ID" value="NZ_LR701514.1"/>
</dbReference>